<feature type="transmembrane region" description="Helical" evidence="1">
    <location>
        <begin position="125"/>
        <end position="145"/>
    </location>
</feature>
<feature type="transmembrane region" description="Helical" evidence="1">
    <location>
        <begin position="21"/>
        <end position="41"/>
    </location>
</feature>
<name>A0A514CFH2_9BACT</name>
<accession>A0A514CFH2</accession>
<keyword evidence="1" id="KW-1133">Transmembrane helix</keyword>
<evidence type="ECO:0000256" key="1">
    <source>
        <dbReference type="SAM" id="Phobius"/>
    </source>
</evidence>
<reference evidence="2 3" key="1">
    <citation type="submission" date="2019-06" db="EMBL/GenBank/DDBJ databases">
        <title>Echinicola alkalisoli sp. nov. isolated from saline soil.</title>
        <authorList>
            <person name="Sun J.-Q."/>
            <person name="Xu L."/>
        </authorList>
    </citation>
    <scope>NUCLEOTIDE SEQUENCE [LARGE SCALE GENOMIC DNA]</scope>
    <source>
        <strain evidence="2 3">LN3S3</strain>
    </source>
</reference>
<dbReference type="AlphaFoldDB" id="A0A514CFH2"/>
<keyword evidence="1" id="KW-0812">Transmembrane</keyword>
<dbReference type="KEGG" id="echi:FKX85_05630"/>
<evidence type="ECO:0000313" key="3">
    <source>
        <dbReference type="Proteomes" id="UP000316614"/>
    </source>
</evidence>
<dbReference type="OrthoDB" id="9814048at2"/>
<organism evidence="2 3">
    <name type="scientific">Echinicola soli</name>
    <dbReference type="NCBI Taxonomy" id="2591634"/>
    <lineage>
        <taxon>Bacteria</taxon>
        <taxon>Pseudomonadati</taxon>
        <taxon>Bacteroidota</taxon>
        <taxon>Cytophagia</taxon>
        <taxon>Cytophagales</taxon>
        <taxon>Cyclobacteriaceae</taxon>
        <taxon>Echinicola</taxon>
    </lineage>
</organism>
<sequence length="165" mass="18130">MEVTATVNEKLIMSTEIQRTILAGIIGTAIMTVVMMLAPMMGIPKMSPPEMLSGMLGMPLIIGWIMHLMIGIVFAFGYTYLFFFKHKIKDVWLRGAVFGIIVFVFAQIMLSVMGMIFSMPKMEGSMMLIMIGNLIGHIVFGMAVAKTAGETCFASDSCETKAPKE</sequence>
<keyword evidence="3" id="KW-1185">Reference proteome</keyword>
<dbReference type="Pfam" id="PF20587">
    <property type="entry name" value="DUF6789"/>
    <property type="match status" value="1"/>
</dbReference>
<feature type="transmembrane region" description="Helical" evidence="1">
    <location>
        <begin position="61"/>
        <end position="84"/>
    </location>
</feature>
<proteinExistence type="predicted"/>
<evidence type="ECO:0000313" key="2">
    <source>
        <dbReference type="EMBL" id="QDH78538.1"/>
    </source>
</evidence>
<feature type="transmembrane region" description="Helical" evidence="1">
    <location>
        <begin position="96"/>
        <end position="119"/>
    </location>
</feature>
<dbReference type="Proteomes" id="UP000316614">
    <property type="component" value="Chromosome"/>
</dbReference>
<keyword evidence="1" id="KW-0472">Membrane</keyword>
<dbReference type="RefSeq" id="WP_141613794.1">
    <property type="nucleotide sequence ID" value="NZ_CP041253.1"/>
</dbReference>
<dbReference type="EMBL" id="CP041253">
    <property type="protein sequence ID" value="QDH78538.1"/>
    <property type="molecule type" value="Genomic_DNA"/>
</dbReference>
<dbReference type="InterPro" id="IPR046739">
    <property type="entry name" value="DUF6789"/>
</dbReference>
<gene>
    <name evidence="2" type="ORF">FKX85_05630</name>
</gene>
<protein>
    <submittedName>
        <fullName evidence="2">Uncharacterized protein</fullName>
    </submittedName>
</protein>